<dbReference type="EMBL" id="WLYL01000011">
    <property type="protein sequence ID" value="MTD10806.1"/>
    <property type="molecule type" value="Genomic_DNA"/>
</dbReference>
<reference evidence="1 2" key="1">
    <citation type="submission" date="2019-11" db="EMBL/GenBank/DDBJ databases">
        <authorList>
            <person name="An D."/>
        </authorList>
    </citation>
    <scope>NUCLEOTIDE SEQUENCE [LARGE SCALE GENOMIC DNA]</scope>
    <source>
        <strain evidence="1 2">YIM 103518</strain>
    </source>
</reference>
<name>A0A6L6GEE6_9GAMM</name>
<dbReference type="AlphaFoldDB" id="A0A6L6GEE6"/>
<comment type="caution">
    <text evidence="1">The sequence shown here is derived from an EMBL/GenBank/DDBJ whole genome shotgun (WGS) entry which is preliminary data.</text>
</comment>
<protein>
    <submittedName>
        <fullName evidence="1">Tetratricopeptide repeat protein</fullName>
    </submittedName>
</protein>
<dbReference type="InterPro" id="IPR011990">
    <property type="entry name" value="TPR-like_helical_dom_sf"/>
</dbReference>
<evidence type="ECO:0000313" key="1">
    <source>
        <dbReference type="EMBL" id="MTD10806.1"/>
    </source>
</evidence>
<accession>A0A6L6GEE6</accession>
<dbReference type="SUPFAM" id="SSF48452">
    <property type="entry name" value="TPR-like"/>
    <property type="match status" value="1"/>
</dbReference>
<dbReference type="Proteomes" id="UP000473854">
    <property type="component" value="Unassembled WGS sequence"/>
</dbReference>
<proteinExistence type="predicted"/>
<gene>
    <name evidence="1" type="ORF">GIX10_05010</name>
</gene>
<dbReference type="RefSeq" id="WP_154772426.1">
    <property type="nucleotide sequence ID" value="NZ_WLYL01000011.1"/>
</dbReference>
<evidence type="ECO:0000313" key="2">
    <source>
        <dbReference type="Proteomes" id="UP000473854"/>
    </source>
</evidence>
<sequence>MYKIVLSTCMILGLVGCQNLPMKSDSKKTDSTNKPQAKEIRNANGVVIKTYELDEIKREKLHTAPSSTTKQKLEDGESLPAYRNLMSQAKTSYNAGQFDKAEGLILQAQRLAPQSADTYLYLSLVALQKNNAKNAESLARRGLSFAQTNTMKRQLWLTIQRAAQKQNNAKSVAESKNALKSL</sequence>
<dbReference type="Gene3D" id="1.25.40.10">
    <property type="entry name" value="Tetratricopeptide repeat domain"/>
    <property type="match status" value="1"/>
</dbReference>
<dbReference type="PROSITE" id="PS51257">
    <property type="entry name" value="PROKAR_LIPOPROTEIN"/>
    <property type="match status" value="1"/>
</dbReference>
<organism evidence="1 2">
    <name type="scientific">Acinetobacter faecalis</name>
    <dbReference type="NCBI Taxonomy" id="2665161"/>
    <lineage>
        <taxon>Bacteria</taxon>
        <taxon>Pseudomonadati</taxon>
        <taxon>Pseudomonadota</taxon>
        <taxon>Gammaproteobacteria</taxon>
        <taxon>Moraxellales</taxon>
        <taxon>Moraxellaceae</taxon>
        <taxon>Acinetobacter</taxon>
    </lineage>
</organism>